<comment type="caution">
    <text evidence="1">The sequence shown here is derived from an EMBL/GenBank/DDBJ whole genome shotgun (WGS) entry which is preliminary data.</text>
</comment>
<accession>A0A0F9Q2V8</accession>
<evidence type="ECO:0000313" key="1">
    <source>
        <dbReference type="EMBL" id="KKN07616.1"/>
    </source>
</evidence>
<proteinExistence type="predicted"/>
<protein>
    <submittedName>
        <fullName evidence="1">Uncharacterized protein</fullName>
    </submittedName>
</protein>
<dbReference type="EMBL" id="LAZR01004548">
    <property type="protein sequence ID" value="KKN07616.1"/>
    <property type="molecule type" value="Genomic_DNA"/>
</dbReference>
<gene>
    <name evidence="1" type="ORF">LCGC14_1065010</name>
</gene>
<name>A0A0F9Q2V8_9ZZZZ</name>
<dbReference type="AlphaFoldDB" id="A0A0F9Q2V8"/>
<organism evidence="1">
    <name type="scientific">marine sediment metagenome</name>
    <dbReference type="NCBI Taxonomy" id="412755"/>
    <lineage>
        <taxon>unclassified sequences</taxon>
        <taxon>metagenomes</taxon>
        <taxon>ecological metagenomes</taxon>
    </lineage>
</organism>
<sequence>MDTFTEGLTNTDLFYAILMCETRTGAALELEVDYVYASGGRNWAV</sequence>
<reference evidence="1" key="1">
    <citation type="journal article" date="2015" name="Nature">
        <title>Complex archaea that bridge the gap between prokaryotes and eukaryotes.</title>
        <authorList>
            <person name="Spang A."/>
            <person name="Saw J.H."/>
            <person name="Jorgensen S.L."/>
            <person name="Zaremba-Niedzwiedzka K."/>
            <person name="Martijn J."/>
            <person name="Lind A.E."/>
            <person name="van Eijk R."/>
            <person name="Schleper C."/>
            <person name="Guy L."/>
            <person name="Ettema T.J."/>
        </authorList>
    </citation>
    <scope>NUCLEOTIDE SEQUENCE</scope>
</reference>